<dbReference type="PANTHER" id="PTHR30572:SF4">
    <property type="entry name" value="ABC TRANSPORTER PERMEASE YTRF"/>
    <property type="match status" value="1"/>
</dbReference>
<dbReference type="Proteomes" id="UP000831304">
    <property type="component" value="Chromosome"/>
</dbReference>
<sequence>MSRHSRLSSAGLVGRQFQASPTASILLAVLVAVAAFAAVALPRAITALHTESLQQSMAAVAPRELDLTASTRDRPPVGPGESTLPEDVAAVWGSQAAQAEQIRDRLPEELRTVLGPPSAVVVGDPVVASTAEQGIGSTIFRVQPGFDPRLREHAELSEGEWPARFDGAVPGEEPMEVVLSVPVAERLEWAVGETRTLDFPTGRVPAVVTGTYTAIDPADPFWSHVPTALRANREQVGLSPPIITGVAMFDPSSWETVQSVSLPIELQVWFPLEYGEVGADQVSTLIDQLGEVESRMEPLDQSAETLSFRTADSITFRSGLRDVLIQARSEAVAVDAVLATVASGPIGVTIAVLVLGALVVFERRRTGLELAAARGGSTGQLRTVLGAEGAIIGLPALLVGGIAGTLVLPAQTGAGGWWLAAAFALAPGVLLAASAGQLSPLRRARVDLGGVPARGRWIAELAVTLVAATAVVLLFRRGLSSTDAAGPASVDPLLAAVPLLLALVVCVVVLRVYPLPLRRLVTVLERRRSLVAFLGAARALRDPSAGLVPVLAVVVGVAVAVFSAVLLGTVRGGIEASAAVQVGADVQLHAGPMTTAQLDELRAIDGVEAIAPVYSTGSAPLEVDGQRRPTTVVVVDVAEMTAVQEGRSGVLPLPAALGAGDADDRPVPVLASGALAERLAGGDRVRLDGQEIDVVEGVTAETAFTPRRDWLLVDRSKARPFTDTLVPRTVLIRVAPDASADAIADAAVAVAGDGATADTPDSLADSLSASPAARGLMIALAIAIVLTSLATALAIVLTLVVGRPARERLLPLLSTLGLRRREERALVAWEIGPVVVAAVVAGAALGMLLPVVVLPAINIAAFTGAIVQPPISIDPLLVGGVLAGAIAVSGIGAWVAASIGGRVDAARALRKEEES</sequence>
<dbReference type="PANTHER" id="PTHR30572">
    <property type="entry name" value="MEMBRANE COMPONENT OF TRANSPORTER-RELATED"/>
    <property type="match status" value="1"/>
</dbReference>
<feature type="transmembrane region" description="Helical" evidence="7">
    <location>
        <begin position="416"/>
        <end position="436"/>
    </location>
</feature>
<dbReference type="RefSeq" id="WP_243567528.1">
    <property type="nucleotide sequence ID" value="NZ_BAAARD010000001.1"/>
</dbReference>
<reference evidence="9 10" key="1">
    <citation type="submission" date="2022-03" db="EMBL/GenBank/DDBJ databases">
        <title>Agromyces sp. isolated from the gut of P. brevitarsis seulensis larvae.</title>
        <authorList>
            <person name="Won M."/>
            <person name="Kwon S.-W."/>
        </authorList>
    </citation>
    <scope>NUCLEOTIDE SEQUENCE [LARGE SCALE GENOMIC DNA]</scope>
    <source>
        <strain evidence="9 10">KACC 16215</strain>
    </source>
</reference>
<accession>A0ABY4ANG7</accession>
<evidence type="ECO:0000256" key="5">
    <source>
        <dbReference type="ARBA" id="ARBA00023136"/>
    </source>
</evidence>
<evidence type="ECO:0000259" key="8">
    <source>
        <dbReference type="Pfam" id="PF02687"/>
    </source>
</evidence>
<evidence type="ECO:0000256" key="1">
    <source>
        <dbReference type="ARBA" id="ARBA00004651"/>
    </source>
</evidence>
<evidence type="ECO:0000256" key="4">
    <source>
        <dbReference type="ARBA" id="ARBA00022989"/>
    </source>
</evidence>
<dbReference type="EMBL" id="CP094533">
    <property type="protein sequence ID" value="UOE24653.1"/>
    <property type="molecule type" value="Genomic_DNA"/>
</dbReference>
<feature type="transmembrane region" description="Helical" evidence="7">
    <location>
        <begin position="547"/>
        <end position="567"/>
    </location>
</feature>
<keyword evidence="10" id="KW-1185">Reference proteome</keyword>
<feature type="transmembrane region" description="Helical" evidence="7">
    <location>
        <begin position="495"/>
        <end position="513"/>
    </location>
</feature>
<feature type="domain" description="ABC3 transporter permease C-terminal" evidence="8">
    <location>
        <begin position="782"/>
        <end position="898"/>
    </location>
</feature>
<comment type="subcellular location">
    <subcellularLocation>
        <location evidence="1">Cell membrane</location>
        <topology evidence="1">Multi-pass membrane protein</topology>
    </subcellularLocation>
</comment>
<feature type="transmembrane region" description="Helical" evidence="7">
    <location>
        <begin position="336"/>
        <end position="361"/>
    </location>
</feature>
<keyword evidence="2" id="KW-1003">Cell membrane</keyword>
<gene>
    <name evidence="9" type="ORF">MTP13_09715</name>
</gene>
<keyword evidence="5 7" id="KW-0472">Membrane</keyword>
<dbReference type="InterPro" id="IPR003838">
    <property type="entry name" value="ABC3_permease_C"/>
</dbReference>
<evidence type="ECO:0000256" key="7">
    <source>
        <dbReference type="SAM" id="Phobius"/>
    </source>
</evidence>
<dbReference type="Pfam" id="PF02687">
    <property type="entry name" value="FtsX"/>
    <property type="match status" value="1"/>
</dbReference>
<evidence type="ECO:0000256" key="3">
    <source>
        <dbReference type="ARBA" id="ARBA00022692"/>
    </source>
</evidence>
<comment type="similarity">
    <text evidence="6">Belongs to the ABC-4 integral membrane protein family.</text>
</comment>
<evidence type="ECO:0000256" key="6">
    <source>
        <dbReference type="ARBA" id="ARBA00038076"/>
    </source>
</evidence>
<feature type="transmembrane region" description="Helical" evidence="7">
    <location>
        <begin position="776"/>
        <end position="801"/>
    </location>
</feature>
<evidence type="ECO:0000313" key="9">
    <source>
        <dbReference type="EMBL" id="UOE24653.1"/>
    </source>
</evidence>
<feature type="transmembrane region" description="Helical" evidence="7">
    <location>
        <begin position="826"/>
        <end position="857"/>
    </location>
</feature>
<name>A0ABY4ANG7_9MICO</name>
<evidence type="ECO:0000256" key="2">
    <source>
        <dbReference type="ARBA" id="ARBA00022475"/>
    </source>
</evidence>
<evidence type="ECO:0000313" key="10">
    <source>
        <dbReference type="Proteomes" id="UP000831304"/>
    </source>
</evidence>
<feature type="transmembrane region" description="Helical" evidence="7">
    <location>
        <begin position="877"/>
        <end position="901"/>
    </location>
</feature>
<keyword evidence="3 7" id="KW-0812">Transmembrane</keyword>
<protein>
    <recommendedName>
        <fullName evidence="8">ABC3 transporter permease C-terminal domain-containing protein</fullName>
    </recommendedName>
</protein>
<keyword evidence="4 7" id="KW-1133">Transmembrane helix</keyword>
<organism evidence="9 10">
    <name type="scientific">Agromyces soli</name>
    <dbReference type="NCBI Taxonomy" id="659012"/>
    <lineage>
        <taxon>Bacteria</taxon>
        <taxon>Bacillati</taxon>
        <taxon>Actinomycetota</taxon>
        <taxon>Actinomycetes</taxon>
        <taxon>Micrococcales</taxon>
        <taxon>Microbacteriaceae</taxon>
        <taxon>Agromyces</taxon>
    </lineage>
</organism>
<proteinExistence type="inferred from homology"/>
<feature type="transmembrane region" description="Helical" evidence="7">
    <location>
        <begin position="390"/>
        <end position="410"/>
    </location>
</feature>
<feature type="transmembrane region" description="Helical" evidence="7">
    <location>
        <begin position="457"/>
        <end position="475"/>
    </location>
</feature>
<dbReference type="InterPro" id="IPR050250">
    <property type="entry name" value="Macrolide_Exporter_MacB"/>
</dbReference>